<name>G2YBK2_BOTF4</name>
<accession>G2YBK2</accession>
<evidence type="ECO:0000313" key="1">
    <source>
        <dbReference type="EMBL" id="CCD34593.1"/>
    </source>
</evidence>
<dbReference type="Proteomes" id="UP000008177">
    <property type="component" value="Unplaced contigs"/>
</dbReference>
<dbReference type="EMBL" id="FQ790312">
    <property type="protein sequence ID" value="CCD34593.1"/>
    <property type="molecule type" value="Genomic_DNA"/>
</dbReference>
<dbReference type="HOGENOM" id="CLU_3032097_0_0_1"/>
<organism evidence="1 2">
    <name type="scientific">Botryotinia fuckeliana (strain T4)</name>
    <name type="common">Noble rot fungus</name>
    <name type="synonym">Botrytis cinerea</name>
    <dbReference type="NCBI Taxonomy" id="999810"/>
    <lineage>
        <taxon>Eukaryota</taxon>
        <taxon>Fungi</taxon>
        <taxon>Dikarya</taxon>
        <taxon>Ascomycota</taxon>
        <taxon>Pezizomycotina</taxon>
        <taxon>Leotiomycetes</taxon>
        <taxon>Helotiales</taxon>
        <taxon>Sclerotiniaceae</taxon>
        <taxon>Botrytis</taxon>
    </lineage>
</organism>
<dbReference type="InParanoid" id="G2YBK2"/>
<reference evidence="2" key="1">
    <citation type="journal article" date="2011" name="PLoS Genet.">
        <title>Genomic analysis of the necrotrophic fungal pathogens Sclerotinia sclerotiorum and Botrytis cinerea.</title>
        <authorList>
            <person name="Amselem J."/>
            <person name="Cuomo C.A."/>
            <person name="van Kan J.A."/>
            <person name="Viaud M."/>
            <person name="Benito E.P."/>
            <person name="Couloux A."/>
            <person name="Coutinho P.M."/>
            <person name="de Vries R.P."/>
            <person name="Dyer P.S."/>
            <person name="Fillinger S."/>
            <person name="Fournier E."/>
            <person name="Gout L."/>
            <person name="Hahn M."/>
            <person name="Kohn L."/>
            <person name="Lapalu N."/>
            <person name="Plummer K.M."/>
            <person name="Pradier J.M."/>
            <person name="Quevillon E."/>
            <person name="Sharon A."/>
            <person name="Simon A."/>
            <person name="ten Have A."/>
            <person name="Tudzynski B."/>
            <person name="Tudzynski P."/>
            <person name="Wincker P."/>
            <person name="Andrew M."/>
            <person name="Anthouard V."/>
            <person name="Beever R.E."/>
            <person name="Beffa R."/>
            <person name="Benoit I."/>
            <person name="Bouzid O."/>
            <person name="Brault B."/>
            <person name="Chen Z."/>
            <person name="Choquer M."/>
            <person name="Collemare J."/>
            <person name="Cotton P."/>
            <person name="Danchin E.G."/>
            <person name="Da Silva C."/>
            <person name="Gautier A."/>
            <person name="Giraud C."/>
            <person name="Giraud T."/>
            <person name="Gonzalez C."/>
            <person name="Grossetete S."/>
            <person name="Guldener U."/>
            <person name="Henrissat B."/>
            <person name="Howlett B.J."/>
            <person name="Kodira C."/>
            <person name="Kretschmer M."/>
            <person name="Lappartient A."/>
            <person name="Leroch M."/>
            <person name="Levis C."/>
            <person name="Mauceli E."/>
            <person name="Neuveglise C."/>
            <person name="Oeser B."/>
            <person name="Pearson M."/>
            <person name="Poulain J."/>
            <person name="Poussereau N."/>
            <person name="Quesneville H."/>
            <person name="Rascle C."/>
            <person name="Schumacher J."/>
            <person name="Segurens B."/>
            <person name="Sexton A."/>
            <person name="Silva E."/>
            <person name="Sirven C."/>
            <person name="Soanes D.M."/>
            <person name="Talbot N.J."/>
            <person name="Templeton M."/>
            <person name="Yandava C."/>
            <person name="Yarden O."/>
            <person name="Zeng Q."/>
            <person name="Rollins J.A."/>
            <person name="Lebrun M.H."/>
            <person name="Dickman M."/>
        </authorList>
    </citation>
    <scope>NUCLEOTIDE SEQUENCE [LARGE SCALE GENOMIC DNA]</scope>
    <source>
        <strain evidence="2">T4</strain>
    </source>
</reference>
<gene>
    <name evidence="1" type="ORF">BofuT4_uP101920.1</name>
</gene>
<sequence length="55" mass="6184">MSCGDHGGAKRRVIARVYIRGAWALDSSSDTAKKTNTWYGDGSGLCHNFNWRDFF</sequence>
<protein>
    <submittedName>
        <fullName evidence="1">Uncharacterized protein</fullName>
    </submittedName>
</protein>
<dbReference type="AlphaFoldDB" id="G2YBK2"/>
<evidence type="ECO:0000313" key="2">
    <source>
        <dbReference type="Proteomes" id="UP000008177"/>
    </source>
</evidence>
<proteinExistence type="predicted"/>